<dbReference type="Pfam" id="PF00078">
    <property type="entry name" value="RVT_1"/>
    <property type="match status" value="1"/>
</dbReference>
<reference evidence="2" key="1">
    <citation type="submission" date="2025-08" db="UniProtKB">
        <authorList>
            <consortium name="Ensembl"/>
        </authorList>
    </citation>
    <scope>IDENTIFICATION</scope>
</reference>
<keyword evidence="3" id="KW-1185">Reference proteome</keyword>
<dbReference type="OMA" id="ECICWIR"/>
<accession>A0A7M4E7A5</accession>
<name>A0A7M4E7A5_CROPO</name>
<reference evidence="2" key="2">
    <citation type="submission" date="2025-09" db="UniProtKB">
        <authorList>
            <consortium name="Ensembl"/>
        </authorList>
    </citation>
    <scope>IDENTIFICATION</scope>
</reference>
<dbReference type="Ensembl" id="ENSCPRT00005006519.1">
    <property type="protein sequence ID" value="ENSCPRP00005005552.1"/>
    <property type="gene ID" value="ENSCPRG00005003986.1"/>
</dbReference>
<evidence type="ECO:0000313" key="2">
    <source>
        <dbReference type="Ensembl" id="ENSCPRP00005005552.1"/>
    </source>
</evidence>
<dbReference type="GeneTree" id="ENSGT00940000163630"/>
<sequence length="420" mass="47643">MNCVGGLFPCGLSWLFSSEKGKFAPVVGLFFGGFHPSLFIFLGHTAIQENKKSFFRYVGSQRESKGNFGSLLNQLGQLTTDAQEKANLLNGYVVSVFHQPHGMVLPTVGQGGPGEGDSLPSIEADLMKEHLNKLDTFKSVGPDGLHPRVLRKLASIIAQEGCSQIFKGNSRNRRGRERFYKRPCDLTLPFLNIDYRLIAKTLALRMRKNLQKIMYEEQVYTVPGRRISKAIKVIRYTVPHPRANLDLEKAYDRVDHDYIFKVLEKMGFPEECICWIRLLYREAESQVQINGYLSRAFKIHKWVRQGCFLSLLLFACNMEYLAQRVKKDKVIRRVETLGGGEVKCILYMDDINVILLNVGTALSVLATSALRSFCSTFQQDGHQGQVQLLPHTPIAYGPKKILRYILKDKSNPVFSILYLL</sequence>
<dbReference type="Proteomes" id="UP000594220">
    <property type="component" value="Unplaced"/>
</dbReference>
<protein>
    <recommendedName>
        <fullName evidence="1">Reverse transcriptase domain-containing protein</fullName>
    </recommendedName>
</protein>
<feature type="domain" description="Reverse transcriptase" evidence="1">
    <location>
        <begin position="191"/>
        <end position="355"/>
    </location>
</feature>
<organism evidence="2 3">
    <name type="scientific">Crocodylus porosus</name>
    <name type="common">Saltwater crocodile</name>
    <name type="synonym">Estuarine crocodile</name>
    <dbReference type="NCBI Taxonomy" id="8502"/>
    <lineage>
        <taxon>Eukaryota</taxon>
        <taxon>Metazoa</taxon>
        <taxon>Chordata</taxon>
        <taxon>Craniata</taxon>
        <taxon>Vertebrata</taxon>
        <taxon>Euteleostomi</taxon>
        <taxon>Archelosauria</taxon>
        <taxon>Archosauria</taxon>
        <taxon>Crocodylia</taxon>
        <taxon>Longirostres</taxon>
        <taxon>Crocodylidae</taxon>
        <taxon>Crocodylus</taxon>
    </lineage>
</organism>
<proteinExistence type="predicted"/>
<dbReference type="PANTHER" id="PTHR19446">
    <property type="entry name" value="REVERSE TRANSCRIPTASES"/>
    <property type="match status" value="1"/>
</dbReference>
<dbReference type="AlphaFoldDB" id="A0A7M4E7A5"/>
<evidence type="ECO:0000313" key="3">
    <source>
        <dbReference type="Proteomes" id="UP000594220"/>
    </source>
</evidence>
<evidence type="ECO:0000259" key="1">
    <source>
        <dbReference type="Pfam" id="PF00078"/>
    </source>
</evidence>
<dbReference type="InterPro" id="IPR000477">
    <property type="entry name" value="RT_dom"/>
</dbReference>